<dbReference type="PROSITE" id="PS50110">
    <property type="entry name" value="RESPONSE_REGULATORY"/>
    <property type="match status" value="1"/>
</dbReference>
<dbReference type="InterPro" id="IPR005467">
    <property type="entry name" value="His_kinase_dom"/>
</dbReference>
<dbReference type="Gene3D" id="3.40.50.300">
    <property type="entry name" value="P-loop containing nucleotide triphosphate hydrolases"/>
    <property type="match status" value="1"/>
</dbReference>
<dbReference type="InterPro" id="IPR011006">
    <property type="entry name" value="CheY-like_superfamily"/>
</dbReference>
<evidence type="ECO:0000256" key="6">
    <source>
        <dbReference type="PROSITE-ProRule" id="PRU00169"/>
    </source>
</evidence>
<feature type="domain" description="Response regulatory" evidence="11">
    <location>
        <begin position="2122"/>
        <end position="2253"/>
    </location>
</feature>
<dbReference type="HOGENOM" id="CLU_000445_34_2_10"/>
<dbReference type="SMART" id="SM00065">
    <property type="entry name" value="GAF"/>
    <property type="match status" value="1"/>
</dbReference>
<dbReference type="InterPro" id="IPR036097">
    <property type="entry name" value="HisK_dim/P_sf"/>
</dbReference>
<dbReference type="Proteomes" id="UP000001227">
    <property type="component" value="Chromosome"/>
</dbReference>
<evidence type="ECO:0000256" key="1">
    <source>
        <dbReference type="ARBA" id="ARBA00000085"/>
    </source>
</evidence>
<dbReference type="OrthoDB" id="9806704at2"/>
<dbReference type="FunFam" id="3.30.565.10:FF:000010">
    <property type="entry name" value="Sensor histidine kinase RcsC"/>
    <property type="match status" value="1"/>
</dbReference>
<feature type="compositionally biased region" description="Acidic residues" evidence="8">
    <location>
        <begin position="157"/>
        <end position="176"/>
    </location>
</feature>
<evidence type="ECO:0000256" key="2">
    <source>
        <dbReference type="ARBA" id="ARBA00012438"/>
    </source>
</evidence>
<dbReference type="eggNOG" id="COG0784">
    <property type="taxonomic scope" value="Bacteria"/>
</dbReference>
<dbReference type="PROSITE" id="PS50011">
    <property type="entry name" value="PROTEIN_KINASE_DOM"/>
    <property type="match status" value="1"/>
</dbReference>
<gene>
    <name evidence="14" type="ordered locus">Aasi_0999</name>
</gene>
<dbReference type="Pfam" id="PF00072">
    <property type="entry name" value="Response_reg"/>
    <property type="match status" value="1"/>
</dbReference>
<dbReference type="PROSITE" id="PS50109">
    <property type="entry name" value="HIS_KIN"/>
    <property type="match status" value="1"/>
</dbReference>
<dbReference type="SUPFAM" id="SSF56112">
    <property type="entry name" value="Protein kinase-like (PK-like)"/>
    <property type="match status" value="1"/>
</dbReference>
<dbReference type="PROSITE" id="PS00108">
    <property type="entry name" value="PROTEIN_KINASE_ST"/>
    <property type="match status" value="1"/>
</dbReference>
<dbReference type="PROSITE" id="PS50113">
    <property type="entry name" value="PAC"/>
    <property type="match status" value="1"/>
</dbReference>
<dbReference type="NCBIfam" id="TIGR00229">
    <property type="entry name" value="sensory_box"/>
    <property type="match status" value="1"/>
</dbReference>
<dbReference type="InterPro" id="IPR000700">
    <property type="entry name" value="PAS-assoc_C"/>
</dbReference>
<dbReference type="PROSITE" id="PS50112">
    <property type="entry name" value="PAS"/>
    <property type="match status" value="1"/>
</dbReference>
<dbReference type="eggNOG" id="COG2203">
    <property type="taxonomic scope" value="Bacteria"/>
</dbReference>
<dbReference type="SUPFAM" id="SSF55874">
    <property type="entry name" value="ATPase domain of HSP90 chaperone/DNA topoisomerase II/histidine kinase"/>
    <property type="match status" value="1"/>
</dbReference>
<dbReference type="STRING" id="452471.Aasi_0999"/>
<dbReference type="GO" id="GO:0009882">
    <property type="term" value="F:blue light photoreceptor activity"/>
    <property type="evidence" value="ECO:0007669"/>
    <property type="project" value="UniProtKB-ARBA"/>
</dbReference>
<feature type="modified residue" description="4-aspartylphosphate" evidence="6">
    <location>
        <position position="2183"/>
    </location>
</feature>
<dbReference type="PANTHER" id="PTHR43642">
    <property type="entry name" value="HYBRID SIGNAL TRANSDUCTION HISTIDINE KINASE G"/>
    <property type="match status" value="1"/>
</dbReference>
<dbReference type="eggNOG" id="COG3899">
    <property type="taxonomic scope" value="Bacteria"/>
</dbReference>
<dbReference type="InterPro" id="IPR008271">
    <property type="entry name" value="Ser/Thr_kinase_AS"/>
</dbReference>
<evidence type="ECO:0000259" key="12">
    <source>
        <dbReference type="PROSITE" id="PS50112"/>
    </source>
</evidence>
<dbReference type="CDD" id="cd00082">
    <property type="entry name" value="HisKA"/>
    <property type="match status" value="1"/>
</dbReference>
<evidence type="ECO:0000256" key="7">
    <source>
        <dbReference type="SAM" id="Coils"/>
    </source>
</evidence>
<evidence type="ECO:0000256" key="5">
    <source>
        <dbReference type="ARBA" id="ARBA00022777"/>
    </source>
</evidence>
<dbReference type="InterPro" id="IPR013655">
    <property type="entry name" value="PAS_fold_3"/>
</dbReference>
<evidence type="ECO:0000259" key="9">
    <source>
        <dbReference type="PROSITE" id="PS50011"/>
    </source>
</evidence>
<proteinExistence type="predicted"/>
<feature type="domain" description="PAC" evidence="13">
    <location>
        <begin position="1776"/>
        <end position="1829"/>
    </location>
</feature>
<dbReference type="InterPro" id="IPR000014">
    <property type="entry name" value="PAS"/>
</dbReference>
<dbReference type="Pfam" id="PF01590">
    <property type="entry name" value="GAF"/>
    <property type="match status" value="1"/>
</dbReference>
<dbReference type="InterPro" id="IPR036890">
    <property type="entry name" value="HATPase_C_sf"/>
</dbReference>
<evidence type="ECO:0000259" key="11">
    <source>
        <dbReference type="PROSITE" id="PS50110"/>
    </source>
</evidence>
<dbReference type="Pfam" id="PF00512">
    <property type="entry name" value="HisKA"/>
    <property type="match status" value="1"/>
</dbReference>
<feature type="coiled-coil region" evidence="7">
    <location>
        <begin position="1820"/>
        <end position="1848"/>
    </location>
</feature>
<dbReference type="eggNOG" id="COG0515">
    <property type="taxonomic scope" value="Bacteria"/>
</dbReference>
<dbReference type="InterPro" id="IPR011990">
    <property type="entry name" value="TPR-like_helical_dom_sf"/>
</dbReference>
<dbReference type="Pfam" id="PF08447">
    <property type="entry name" value="PAS_3"/>
    <property type="match status" value="1"/>
</dbReference>
<dbReference type="SMART" id="SM00387">
    <property type="entry name" value="HATPase_c"/>
    <property type="match status" value="1"/>
</dbReference>
<dbReference type="InterPro" id="IPR000719">
    <property type="entry name" value="Prot_kinase_dom"/>
</dbReference>
<dbReference type="PANTHER" id="PTHR43642:SF1">
    <property type="entry name" value="HYBRID SIGNAL TRANSDUCTION HISTIDINE KINASE G"/>
    <property type="match status" value="1"/>
</dbReference>
<dbReference type="EC" id="2.7.13.3" evidence="2"/>
<dbReference type="CDD" id="cd14014">
    <property type="entry name" value="STKc_PknB_like"/>
    <property type="match status" value="1"/>
</dbReference>
<dbReference type="SUPFAM" id="SSF52540">
    <property type="entry name" value="P-loop containing nucleoside triphosphate hydrolases"/>
    <property type="match status" value="1"/>
</dbReference>
<dbReference type="EMBL" id="CP001102">
    <property type="protein sequence ID" value="ACE06353.1"/>
    <property type="molecule type" value="Genomic_DNA"/>
</dbReference>
<keyword evidence="4" id="KW-0808">Transferase</keyword>
<dbReference type="SMART" id="SM00448">
    <property type="entry name" value="REC"/>
    <property type="match status" value="1"/>
</dbReference>
<keyword evidence="5" id="KW-0418">Kinase</keyword>
<feature type="domain" description="Histidine kinase" evidence="10">
    <location>
        <begin position="1858"/>
        <end position="2094"/>
    </location>
</feature>
<dbReference type="InterPro" id="IPR003661">
    <property type="entry name" value="HisK_dim/P_dom"/>
</dbReference>
<evidence type="ECO:0000259" key="13">
    <source>
        <dbReference type="PROSITE" id="PS50113"/>
    </source>
</evidence>
<dbReference type="InterPro" id="IPR035965">
    <property type="entry name" value="PAS-like_dom_sf"/>
</dbReference>
<evidence type="ECO:0000313" key="15">
    <source>
        <dbReference type="Proteomes" id="UP000001227"/>
    </source>
</evidence>
<keyword evidence="15" id="KW-1185">Reference proteome</keyword>
<accession>B3ET01</accession>
<dbReference type="CDD" id="cd17546">
    <property type="entry name" value="REC_hyHK_CKI1_RcsC-like"/>
    <property type="match status" value="1"/>
</dbReference>
<dbReference type="Gene3D" id="3.30.565.10">
    <property type="entry name" value="Histidine kinase-like ATPase, C-terminal domain"/>
    <property type="match status" value="1"/>
</dbReference>
<sequence>MKNNANLVQQLVGCIFLLSLVLQSCSNLTNPPIPIEKGQTNNSRELTNQITIKQLFDKEFTAKGGHLVTFYQHDGQLQADVAVSAPAGFSKTYTRLQVNIAKDINLTQIPRLNKEAQKRLIHFNLPQLGQPGSIAVYRPGLMGGSDTGKDKGKEKIIEEEEREGESENEDHDDNAEEYEEQVAALNEEEQKQLIQVDLLNNEQLGYVGGMLAIPGYKLLNCLHTGISSNIYRAVRLSDECPVVIKVSTQKVLTEKKVQRFRQEFELGQQVHSPYVIRYLELKQDSAYGMVLVMEDDQAVELTSAMPPSGFSIREFLEIAIQIVEGLQAIHAVNIIHNDLKLSNILIQPITKAIKIIDFNRASTLRQERHPAIPMMVGTLAYISPEQTGRVNRSVDYRTDFYSLGITFYQLLCGQLPFIAQDALGLIHQHLAKQPLPPHQHKPTIALPLSQLVMKLLEKEAENRYQSCEGILYDLRVCLADLQEKGAISTFELCQQDFSSKLTLSQHLYGREREIKTLVSAFERVSAGKCEGMMVAGQPGVGKTMLIQEIQKPIVLKQGYFITGKFDQLNKNVAYSAVNQAFDSLIKQLLTEDEACITQWKARLLAALGMHAQFIVKVVPTLALLIGEQPPISIVDINQAKNVFNLAFQEFVNVCATATHPLVIFLDDLQWADNASLELMTYLMRQPKISHLLWIGAYRDTEVNPSHPALQAIDMLQEASIRVQTLTLTPLSLASLCQWIADSLHKSLTDIQPLAELIFQKTGGNPFFVKLFLQSLYDQQLLTFAPQTHWQWDLAKIRQHPATENVITLMTYQIQQLPAATQAVLSTASCLGHRLSLSTLQVAMAEPKDAICQALQPALNSGIMLQVNNELHFAHDRVQEAAYHLLAEAMQSHTHLTIGQRLLASPGGEKRLLFEVVAQFNRSRLLVSEPKERLRIARLNLKAAQKAKQATAYAAALDYLYAGQKWIDIKTLWQTDYTLAFNFHKELAEVEYLSGHFETSEALIKDMQPYLQSVLDKVDIFYLLILQKVVQGLYQEAINLSHQTLQLLGSGLPLDNPTEFIKKTAADIKQKLRDRPLSSLLDSPIVVDPEKQALFKILASIYGATYLVGTDLLPAATMMAINLSLTHGITLEACNNYAAYGFLLCDRFEEYALGYEFGNLALQLAEKLQSPVDRCRSSVFLFAHTCPWSKPIRELPSILTSNFEACLACGEIEYAGYSALHKIKLLFYQGIPLVKVQQEALPLLQFAQSTKNPLPNYTIQAVQRVIANLRGETQDEWSFVIDGVNETKFEADCQQTNSLYVLCLYHIQKSLVFYLYGHFEEALSTLTLAKGNLAFIPGHYAKAIFNWYDSLTHLALYPTASLENQQAYLQQVIQNQQQMQRWQASCLENFAHKYLLVEAELARIKGDYAQAEVHYDQAIELADRHGFIHEWALAAELATKYWLARGKILYAQGHLNTAFNGYKQWGAKRKLIQFKAQYADLLKALAPPSLSKLAINQETTLSSNTLRLLDLSSILKASQTISSEIELPKLLHGMLQIIIENVGAQKGAVLFVEADDSLSVQAEYATDGTITILQQIPLEDWTHGAHIVIHHVKRFHQWIVIDDATKDELFKADPYISQAQAKSILCIPLMSHMELKAILYVENNLMTHAFTPERAQTALILTAQMAISLQNARYFAEQMALTQQLAEQSARRQLAEESLHTVTHDLKLALEASRAGTWNWWFDTNRITWDATHCALFGMTPDEFKGTYDAFLERVHPKDRERLKQTLEQCKEHDSFHDLEYQIIWPDSSQRMMAAHGRVYRDLKTGRPIKMAGVCLDITERKKLEQERMEAFEQAEKKERQRADEAERYFKQQAEFVNTVCHEVRNPMNGISNTVSFMEEKLTSLKAYKKSLPTSLPVLEELVQTLEEDIKTIQQCVNHQIAVINGVLNWSRLEAGKEELISKPFKPRTIIEEMIPLFTAQLKTKHLDLLVVLPEEAIAIKGDPERFKIVLINLISNAIKFTEKGHIKISLQNQAVDASHVQLTICMEDTGIGMTPEEQSHLFQQFSRPLSSQYEGSGLGLAISKKLLGLMGGTIQVDSVKGQGSVFTIHLTCEIVGIEETISPLIERKLPSPYPLLSSVAKHILVVEDNIVNQKILRRQLEAAGYTCTVADNGQKAIEAIGALEEVETSEQWNLAAFDLILMDLEMPVMGGLEATEWIRKKEKQLDVAPIPIIGLSAYAEEVCGGKAKQAGMDAYQTKPYRREELFRTIQSLISSPEPPSEQLAQATIIPHK</sequence>
<dbReference type="InterPro" id="IPR004358">
    <property type="entry name" value="Sig_transdc_His_kin-like_C"/>
</dbReference>
<comment type="catalytic activity">
    <reaction evidence="1">
        <text>ATP + protein L-histidine = ADP + protein N-phospho-L-histidine.</text>
        <dbReference type="EC" id="2.7.13.3"/>
    </reaction>
</comment>
<dbReference type="SUPFAM" id="SSF48452">
    <property type="entry name" value="TPR-like"/>
    <property type="match status" value="1"/>
</dbReference>
<keyword evidence="7" id="KW-0175">Coiled coil</keyword>
<dbReference type="CDD" id="cd00130">
    <property type="entry name" value="PAS"/>
    <property type="match status" value="1"/>
</dbReference>
<feature type="region of interest" description="Disordered" evidence="8">
    <location>
        <begin position="141"/>
        <end position="176"/>
    </location>
</feature>
<evidence type="ECO:0000259" key="10">
    <source>
        <dbReference type="PROSITE" id="PS50109"/>
    </source>
</evidence>
<dbReference type="Gene3D" id="1.10.287.130">
    <property type="match status" value="1"/>
</dbReference>
<dbReference type="InterPro" id="IPR041664">
    <property type="entry name" value="AAA_16"/>
</dbReference>
<dbReference type="PROSITE" id="PS51257">
    <property type="entry name" value="PROKAR_LIPOPROTEIN"/>
    <property type="match status" value="1"/>
</dbReference>
<dbReference type="SUPFAM" id="SSF52172">
    <property type="entry name" value="CheY-like"/>
    <property type="match status" value="1"/>
</dbReference>
<dbReference type="Pfam" id="PF13191">
    <property type="entry name" value="AAA_16"/>
    <property type="match status" value="1"/>
</dbReference>
<dbReference type="Pfam" id="PF02518">
    <property type="entry name" value="HATPase_c"/>
    <property type="match status" value="1"/>
</dbReference>
<feature type="domain" description="PAS" evidence="12">
    <location>
        <begin position="1726"/>
        <end position="1773"/>
    </location>
</feature>
<evidence type="ECO:0000256" key="3">
    <source>
        <dbReference type="ARBA" id="ARBA00022553"/>
    </source>
</evidence>
<keyword evidence="3 6" id="KW-0597">Phosphoprotein</keyword>
<dbReference type="InterPro" id="IPR029016">
    <property type="entry name" value="GAF-like_dom_sf"/>
</dbReference>
<dbReference type="InterPro" id="IPR053159">
    <property type="entry name" value="Hybrid_Histidine_Kinase"/>
</dbReference>
<name>B3ET01_AMOA5</name>
<dbReference type="Gene3D" id="2.10.70.100">
    <property type="match status" value="1"/>
</dbReference>
<dbReference type="InterPro" id="IPR003594">
    <property type="entry name" value="HATPase_dom"/>
</dbReference>
<dbReference type="Gene3D" id="3.30.450.20">
    <property type="entry name" value="PAS domain"/>
    <property type="match status" value="1"/>
</dbReference>
<dbReference type="SUPFAM" id="SSF55785">
    <property type="entry name" value="PYP-like sensor domain (PAS domain)"/>
    <property type="match status" value="1"/>
</dbReference>
<evidence type="ECO:0000256" key="8">
    <source>
        <dbReference type="SAM" id="MobiDB-lite"/>
    </source>
</evidence>
<dbReference type="SUPFAM" id="SSF55781">
    <property type="entry name" value="GAF domain-like"/>
    <property type="match status" value="1"/>
</dbReference>
<organism evidence="14 15">
    <name type="scientific">Amoebophilus asiaticus (strain 5a2)</name>
    <dbReference type="NCBI Taxonomy" id="452471"/>
    <lineage>
        <taxon>Bacteria</taxon>
        <taxon>Pseudomonadati</taxon>
        <taxon>Bacteroidota</taxon>
        <taxon>Cytophagia</taxon>
        <taxon>Cytophagales</taxon>
        <taxon>Amoebophilaceae</taxon>
        <taxon>Candidatus Amoebophilus</taxon>
    </lineage>
</organism>
<feature type="compositionally biased region" description="Basic and acidic residues" evidence="8">
    <location>
        <begin position="147"/>
        <end position="156"/>
    </location>
</feature>
<dbReference type="GO" id="GO:0005524">
    <property type="term" value="F:ATP binding"/>
    <property type="evidence" value="ECO:0007669"/>
    <property type="project" value="InterPro"/>
</dbReference>
<dbReference type="Gene3D" id="1.10.510.10">
    <property type="entry name" value="Transferase(Phosphotransferase) domain 1"/>
    <property type="match status" value="1"/>
</dbReference>
<dbReference type="SMART" id="SM00220">
    <property type="entry name" value="S_TKc"/>
    <property type="match status" value="1"/>
</dbReference>
<dbReference type="InterPro" id="IPR003018">
    <property type="entry name" value="GAF"/>
</dbReference>
<dbReference type="Gene3D" id="3.40.50.2300">
    <property type="match status" value="1"/>
</dbReference>
<dbReference type="PRINTS" id="PR00344">
    <property type="entry name" value="BCTRLSENSOR"/>
</dbReference>
<dbReference type="SMART" id="SM00388">
    <property type="entry name" value="HisKA"/>
    <property type="match status" value="1"/>
</dbReference>
<dbReference type="GO" id="GO:0000155">
    <property type="term" value="F:phosphorelay sensor kinase activity"/>
    <property type="evidence" value="ECO:0007669"/>
    <property type="project" value="InterPro"/>
</dbReference>
<dbReference type="InterPro" id="IPR001789">
    <property type="entry name" value="Sig_transdc_resp-reg_receiver"/>
</dbReference>
<evidence type="ECO:0000256" key="4">
    <source>
        <dbReference type="ARBA" id="ARBA00022679"/>
    </source>
</evidence>
<dbReference type="eggNOG" id="COG5002">
    <property type="taxonomic scope" value="Bacteria"/>
</dbReference>
<dbReference type="KEGG" id="aas:Aasi_0999"/>
<protein>
    <recommendedName>
        <fullName evidence="2">histidine kinase</fullName>
        <ecNumber evidence="2">2.7.13.3</ecNumber>
    </recommendedName>
</protein>
<dbReference type="InterPro" id="IPR011009">
    <property type="entry name" value="Kinase-like_dom_sf"/>
</dbReference>
<dbReference type="InterPro" id="IPR027417">
    <property type="entry name" value="P-loop_NTPase"/>
</dbReference>
<reference evidence="14 15" key="1">
    <citation type="journal article" date="2010" name="J. Bacteriol.">
        <title>The genome of the amoeba symbiont 'Candidatus Amoebophilus asiaticus' reveals common mechanisms for host cell interaction among amoeba-associated bacteria.</title>
        <authorList>
            <person name="Schmitz-Esser S."/>
            <person name="Tischler P."/>
            <person name="Arnold R."/>
            <person name="Montanaro J."/>
            <person name="Wagner M."/>
            <person name="Rattei T."/>
            <person name="Horn M."/>
        </authorList>
    </citation>
    <scope>NUCLEOTIDE SEQUENCE [LARGE SCALE GENOMIC DNA]</scope>
    <source>
        <strain evidence="14 15">5a2</strain>
    </source>
</reference>
<dbReference type="SUPFAM" id="SSF47384">
    <property type="entry name" value="Homodimeric domain of signal transducing histidine kinase"/>
    <property type="match status" value="1"/>
</dbReference>
<dbReference type="RefSeq" id="WP_012473118.1">
    <property type="nucleotide sequence ID" value="NC_010830.1"/>
</dbReference>
<dbReference type="Pfam" id="PF00069">
    <property type="entry name" value="Pkinase"/>
    <property type="match status" value="1"/>
</dbReference>
<evidence type="ECO:0000313" key="14">
    <source>
        <dbReference type="EMBL" id="ACE06353.1"/>
    </source>
</evidence>
<dbReference type="Gene3D" id="3.30.450.40">
    <property type="match status" value="1"/>
</dbReference>
<feature type="domain" description="Protein kinase" evidence="9">
    <location>
        <begin position="216"/>
        <end position="475"/>
    </location>
</feature>
<dbReference type="CDD" id="cd16922">
    <property type="entry name" value="HATPase_EvgS-ArcB-TorS-like"/>
    <property type="match status" value="1"/>
</dbReference>
<dbReference type="Gene3D" id="3.30.200.20">
    <property type="entry name" value="Phosphorylase Kinase, domain 1"/>
    <property type="match status" value="1"/>
</dbReference>